<dbReference type="Gene3D" id="2.60.40.2340">
    <property type="match status" value="1"/>
</dbReference>
<organism evidence="1 2">
    <name type="scientific">Mucilaginibacter pineti</name>
    <dbReference type="NCBI Taxonomy" id="1391627"/>
    <lineage>
        <taxon>Bacteria</taxon>
        <taxon>Pseudomonadati</taxon>
        <taxon>Bacteroidota</taxon>
        <taxon>Sphingobacteriia</taxon>
        <taxon>Sphingobacteriales</taxon>
        <taxon>Sphingobacteriaceae</taxon>
        <taxon>Mucilaginibacter</taxon>
    </lineage>
</organism>
<dbReference type="EMBL" id="FNAI01000007">
    <property type="protein sequence ID" value="SDE57523.1"/>
    <property type="molecule type" value="Genomic_DNA"/>
</dbReference>
<accession>A0A1G7E1E3</accession>
<dbReference type="AlphaFoldDB" id="A0A1G7E1E3"/>
<dbReference type="STRING" id="1391627.SAMN05216464_107227"/>
<evidence type="ECO:0000313" key="1">
    <source>
        <dbReference type="EMBL" id="SDE57523.1"/>
    </source>
</evidence>
<proteinExistence type="predicted"/>
<dbReference type="PANTHER" id="PTHR40050:SF1">
    <property type="entry name" value="INNER SPORE COAT PROTEIN H"/>
    <property type="match status" value="1"/>
</dbReference>
<dbReference type="PROSITE" id="PS51257">
    <property type="entry name" value="PROKAR_LIPOPROTEIN"/>
    <property type="match status" value="1"/>
</dbReference>
<dbReference type="Pfam" id="PF08757">
    <property type="entry name" value="CotH"/>
    <property type="match status" value="1"/>
</dbReference>
<dbReference type="OrthoDB" id="9803752at2"/>
<dbReference type="RefSeq" id="WP_091150642.1">
    <property type="nucleotide sequence ID" value="NZ_FNAI01000007.1"/>
</dbReference>
<dbReference type="InterPro" id="IPR014867">
    <property type="entry name" value="Spore_coat_CotH_CotH2/3/7"/>
</dbReference>
<gene>
    <name evidence="1" type="ORF">SAMN05216464_107227</name>
</gene>
<reference evidence="1 2" key="1">
    <citation type="submission" date="2016-10" db="EMBL/GenBank/DDBJ databases">
        <authorList>
            <person name="de Groot N.N."/>
        </authorList>
    </citation>
    <scope>NUCLEOTIDE SEQUENCE [LARGE SCALE GENOMIC DNA]</scope>
    <source>
        <strain evidence="1 2">47C3B</strain>
    </source>
</reference>
<dbReference type="PANTHER" id="PTHR40050">
    <property type="entry name" value="INNER SPORE COAT PROTEIN H"/>
    <property type="match status" value="1"/>
</dbReference>
<protein>
    <submittedName>
        <fullName evidence="1">CotH protein</fullName>
    </submittedName>
</protein>
<dbReference type="Proteomes" id="UP000199072">
    <property type="component" value="Unassembled WGS sequence"/>
</dbReference>
<sequence length="523" mass="59046">MLKLYRFTLAVTITAALFTSCKKKAEIIPEVPPVPKDATKTLTAFSFPAGKNPTLKMTGDAVMIGDTVFISTVAGTDLSALTPTFTFKGSKITVNDTAQVSNVTARSFYKPVVYTVTAEDNSTKNYVVKFTDSGLPVVYINTNNIAINSKDNYVAGSLKIIGDVAGTVLYNGTTQIKGRGNSTWTMAKKPYKIKLDKKASILGMSESKNWVLLANYADKSLIRNELAFELSRHSGLVYTTSSRFVDVILNGDYVGNYQLTEQINQGKNQVNVEDQAKGANTLPDISGGYMVEIDGFADGEPVHFYTNNNMPVTVKYPDDGDINQQQKDYIQQHFQKFEDALFAGNFTDPVNGYRKYFDVDSYVNYYIVSEVMGNSDTFWSTYMYKKKNDDKIYTGPVWDFDIAANNDDRLGDAVNLLMYTNAHDPKQWINRLMQDPGFRQKIRNRWNELKPYITTFPGITDQLAKKLAVSQKRNFERWDILSVKVYLEYHIAGTYPGEVKYVKDYLTNRINWLDGKFNSNDYQ</sequence>
<keyword evidence="2" id="KW-1185">Reference proteome</keyword>
<evidence type="ECO:0000313" key="2">
    <source>
        <dbReference type="Proteomes" id="UP000199072"/>
    </source>
</evidence>
<name>A0A1G7E1E3_9SPHI</name>